<name>A0A2N1PHY9_9BACT</name>
<dbReference type="CDD" id="cd00130">
    <property type="entry name" value="PAS"/>
    <property type="match status" value="2"/>
</dbReference>
<dbReference type="PROSITE" id="PS51831">
    <property type="entry name" value="HD"/>
    <property type="match status" value="1"/>
</dbReference>
<feature type="domain" description="HD-GYP" evidence="6">
    <location>
        <begin position="769"/>
        <end position="950"/>
    </location>
</feature>
<dbReference type="InterPro" id="IPR000160">
    <property type="entry name" value="GGDEF_dom"/>
</dbReference>
<dbReference type="InterPro" id="IPR037522">
    <property type="entry name" value="HD_GYP_dom"/>
</dbReference>
<feature type="domain" description="HD" evidence="5">
    <location>
        <begin position="791"/>
        <end position="913"/>
    </location>
</feature>
<dbReference type="Gene3D" id="3.30.450.20">
    <property type="entry name" value="PAS domain"/>
    <property type="match status" value="2"/>
</dbReference>
<dbReference type="SMART" id="SM00091">
    <property type="entry name" value="PAS"/>
    <property type="match status" value="2"/>
</dbReference>
<dbReference type="InterPro" id="IPR001638">
    <property type="entry name" value="Solute-binding_3/MltF_N"/>
</dbReference>
<feature type="domain" description="PAS" evidence="2">
    <location>
        <begin position="328"/>
        <end position="383"/>
    </location>
</feature>
<dbReference type="Pfam" id="PF00990">
    <property type="entry name" value="GGDEF"/>
    <property type="match status" value="1"/>
</dbReference>
<dbReference type="InterPro" id="IPR000014">
    <property type="entry name" value="PAS"/>
</dbReference>
<dbReference type="PANTHER" id="PTHR43155:SF2">
    <property type="entry name" value="CYCLIC DI-GMP PHOSPHODIESTERASE PA4108"/>
    <property type="match status" value="1"/>
</dbReference>
<evidence type="ECO:0000313" key="8">
    <source>
        <dbReference type="Proteomes" id="UP000233256"/>
    </source>
</evidence>
<dbReference type="NCBIfam" id="TIGR00277">
    <property type="entry name" value="HDIG"/>
    <property type="match status" value="1"/>
</dbReference>
<dbReference type="NCBIfam" id="TIGR00229">
    <property type="entry name" value="sensory_box"/>
    <property type="match status" value="2"/>
</dbReference>
<dbReference type="PROSITE" id="PS50113">
    <property type="entry name" value="PAC"/>
    <property type="match status" value="1"/>
</dbReference>
<evidence type="ECO:0000256" key="1">
    <source>
        <dbReference type="SAM" id="Phobius"/>
    </source>
</evidence>
<dbReference type="InterPro" id="IPR000700">
    <property type="entry name" value="PAS-assoc_C"/>
</dbReference>
<keyword evidence="1" id="KW-0472">Membrane</keyword>
<dbReference type="Pfam" id="PF13487">
    <property type="entry name" value="HD_5"/>
    <property type="match status" value="1"/>
</dbReference>
<keyword evidence="1" id="KW-1133">Transmembrane helix</keyword>
<comment type="caution">
    <text evidence="7">The sequence shown here is derived from an EMBL/GenBank/DDBJ whole genome shotgun (WGS) entry which is preliminary data.</text>
</comment>
<feature type="domain" description="PAS" evidence="2">
    <location>
        <begin position="485"/>
        <end position="516"/>
    </location>
</feature>
<dbReference type="InterPro" id="IPR013656">
    <property type="entry name" value="PAS_4"/>
</dbReference>
<evidence type="ECO:0000259" key="3">
    <source>
        <dbReference type="PROSITE" id="PS50113"/>
    </source>
</evidence>
<dbReference type="Pfam" id="PF00497">
    <property type="entry name" value="SBP_bac_3"/>
    <property type="match status" value="1"/>
</dbReference>
<evidence type="ECO:0000259" key="2">
    <source>
        <dbReference type="PROSITE" id="PS50112"/>
    </source>
</evidence>
<proteinExistence type="predicted"/>
<dbReference type="Pfam" id="PF13188">
    <property type="entry name" value="PAS_8"/>
    <property type="match status" value="1"/>
</dbReference>
<dbReference type="SMART" id="SM00471">
    <property type="entry name" value="HDc"/>
    <property type="match status" value="1"/>
</dbReference>
<sequence>MYRLATQGTTAHYRRMVVLVGVFLLVAVSMAFGQDGTDSIGFRTMLTPDEVAWLEKHPFVSVAQDPGWPPIEFVDDQGEPSGMTSDYLQLLEQRLGITFLTVSGLSWQESFRRLKSWEIDMTPSVAATPNREFFWAFTKPYMDIPIVIVTRTNVAYINDMDELAGKRVAVVENYAVFDWIPRDYPDIQLVPVQDVRQGLDRLQKGEVFAYIENMLVVGHYLTQLKLSTTLKIAGTTPYVNAQSMAVRKDWEILAGILDKALATISSAERDEIYRRWLPIRYEYGVDYSRLWQAAGVLVVVLFGLASWIWVLKREIARRKRAETASAESEKRFTELFECAPLPMGIFDAKREIVAVNHRWQSVFGYTLKEIHTLDRWYHLAYPDPEYRRLVRTRWEQEEVGRGPATRLGPHADYQVTCKNGDIRTMEITGTDFGGGDTLAIFFDVTERKAAEDEIRRLLLEAEESRRIVLLALEDQQKMRESLAASNATLHAAIDSMTDAVFISDTDGRFIMFNQAFVTYHRFADEADCKKTLAEYPAIFDIYLSDGSAAPIEQWAVSRALAGECVTHAEFTLRRKDTGESWIGSYSFSPIRDQHRAIVGSVVVCRDITDTKRASERLVFQRNHDYLTGVYNRGYLENALKRFDDASYLPVSIIIADTNGLKLVNDSFGHEAGDMVLRQAAGLLSHIARPGDIVARYGGDEFVLLLPHTDAAESERIMGEIESRAKDVRIDSFQLTISFGCQTRKTMGDDFMSVFKKAEDMMYRHKLYESSSAKNKTIGLVINSLFAKSDRESQHSKRVSELSETIARKMGFSSREVNRIRIAGLMHDIGKIGIPEHILNKTGALTSEEWEEVRRHPETGYRILSTASEFIDISTIILEHHERWDGLGYPRGLAGEAISIQARIIHVADAFDAMTSERSYKPPMDVAVAMDEIRACAGTHFDPEVVKAFTS</sequence>
<evidence type="ECO:0000259" key="4">
    <source>
        <dbReference type="PROSITE" id="PS50887"/>
    </source>
</evidence>
<protein>
    <recommendedName>
        <fullName evidence="9">Diguanylate cyclase</fullName>
    </recommendedName>
</protein>
<feature type="domain" description="PAC" evidence="3">
    <location>
        <begin position="566"/>
        <end position="619"/>
    </location>
</feature>
<dbReference type="AlphaFoldDB" id="A0A2N1PHY9"/>
<dbReference type="SMART" id="SM00267">
    <property type="entry name" value="GGDEF"/>
    <property type="match status" value="1"/>
</dbReference>
<evidence type="ECO:0000313" key="7">
    <source>
        <dbReference type="EMBL" id="PKK87957.1"/>
    </source>
</evidence>
<dbReference type="CDD" id="cd01007">
    <property type="entry name" value="PBP2_BvgS_HisK_like"/>
    <property type="match status" value="1"/>
</dbReference>
<dbReference type="Gene3D" id="3.30.70.270">
    <property type="match status" value="1"/>
</dbReference>
<dbReference type="SUPFAM" id="SSF55785">
    <property type="entry name" value="PYP-like sensor domain (PAS domain)"/>
    <property type="match status" value="2"/>
</dbReference>
<evidence type="ECO:0000259" key="6">
    <source>
        <dbReference type="PROSITE" id="PS51832"/>
    </source>
</evidence>
<dbReference type="InterPro" id="IPR006675">
    <property type="entry name" value="HDIG_dom"/>
</dbReference>
<dbReference type="InterPro" id="IPR006674">
    <property type="entry name" value="HD_domain"/>
</dbReference>
<evidence type="ECO:0000259" key="5">
    <source>
        <dbReference type="PROSITE" id="PS51831"/>
    </source>
</evidence>
<dbReference type="Gene3D" id="1.10.3210.10">
    <property type="entry name" value="Hypothetical protein af1432"/>
    <property type="match status" value="1"/>
</dbReference>
<dbReference type="InterPro" id="IPR043128">
    <property type="entry name" value="Rev_trsase/Diguanyl_cyclase"/>
</dbReference>
<dbReference type="PROSITE" id="PS50112">
    <property type="entry name" value="PAS"/>
    <property type="match status" value="2"/>
</dbReference>
<dbReference type="EMBL" id="PGXC01000079">
    <property type="protein sequence ID" value="PKK87957.1"/>
    <property type="molecule type" value="Genomic_DNA"/>
</dbReference>
<evidence type="ECO:0008006" key="9">
    <source>
        <dbReference type="Google" id="ProtNLM"/>
    </source>
</evidence>
<organism evidence="7 8">
    <name type="scientific">Candidatus Wallbacteria bacterium HGW-Wallbacteria-1</name>
    <dbReference type="NCBI Taxonomy" id="2013854"/>
    <lineage>
        <taxon>Bacteria</taxon>
        <taxon>Candidatus Walliibacteriota</taxon>
    </lineage>
</organism>
<gene>
    <name evidence="7" type="ORF">CVV64_20845</name>
</gene>
<dbReference type="NCBIfam" id="TIGR00254">
    <property type="entry name" value="GGDEF"/>
    <property type="match status" value="1"/>
</dbReference>
<dbReference type="PANTHER" id="PTHR43155">
    <property type="entry name" value="CYCLIC DI-GMP PHOSPHODIESTERASE PA4108-RELATED"/>
    <property type="match status" value="1"/>
</dbReference>
<dbReference type="InterPro" id="IPR003607">
    <property type="entry name" value="HD/PDEase_dom"/>
</dbReference>
<dbReference type="InterPro" id="IPR035965">
    <property type="entry name" value="PAS-like_dom_sf"/>
</dbReference>
<dbReference type="SUPFAM" id="SSF109604">
    <property type="entry name" value="HD-domain/PDEase-like"/>
    <property type="match status" value="1"/>
</dbReference>
<keyword evidence="1" id="KW-0812">Transmembrane</keyword>
<accession>A0A2N1PHY9</accession>
<dbReference type="SMART" id="SM00062">
    <property type="entry name" value="PBPb"/>
    <property type="match status" value="1"/>
</dbReference>
<dbReference type="SUPFAM" id="SSF53850">
    <property type="entry name" value="Periplasmic binding protein-like II"/>
    <property type="match status" value="1"/>
</dbReference>
<dbReference type="CDD" id="cd01949">
    <property type="entry name" value="GGDEF"/>
    <property type="match status" value="1"/>
</dbReference>
<dbReference type="PROSITE" id="PS50887">
    <property type="entry name" value="GGDEF"/>
    <property type="match status" value="1"/>
</dbReference>
<dbReference type="Gene3D" id="3.40.190.10">
    <property type="entry name" value="Periplasmic binding protein-like II"/>
    <property type="match status" value="2"/>
</dbReference>
<dbReference type="CDD" id="cd00077">
    <property type="entry name" value="HDc"/>
    <property type="match status" value="1"/>
</dbReference>
<feature type="transmembrane region" description="Helical" evidence="1">
    <location>
        <begin position="290"/>
        <end position="310"/>
    </location>
</feature>
<dbReference type="Proteomes" id="UP000233256">
    <property type="component" value="Unassembled WGS sequence"/>
</dbReference>
<dbReference type="PROSITE" id="PS51832">
    <property type="entry name" value="HD_GYP"/>
    <property type="match status" value="1"/>
</dbReference>
<reference evidence="7 8" key="1">
    <citation type="journal article" date="2017" name="ISME J.">
        <title>Potential for microbial H2 and metal transformations associated with novel bacteria and archaea in deep terrestrial subsurface sediments.</title>
        <authorList>
            <person name="Hernsdorf A.W."/>
            <person name="Amano Y."/>
            <person name="Miyakawa K."/>
            <person name="Ise K."/>
            <person name="Suzuki Y."/>
            <person name="Anantharaman K."/>
            <person name="Probst A."/>
            <person name="Burstein D."/>
            <person name="Thomas B.C."/>
            <person name="Banfield J.F."/>
        </authorList>
    </citation>
    <scope>NUCLEOTIDE SEQUENCE [LARGE SCALE GENOMIC DNA]</scope>
    <source>
        <strain evidence="7">HGW-Wallbacteria-1</strain>
    </source>
</reference>
<feature type="domain" description="GGDEF" evidence="4">
    <location>
        <begin position="648"/>
        <end position="781"/>
    </location>
</feature>
<dbReference type="Pfam" id="PF08448">
    <property type="entry name" value="PAS_4"/>
    <property type="match status" value="1"/>
</dbReference>
<dbReference type="InterPro" id="IPR029787">
    <property type="entry name" value="Nucleotide_cyclase"/>
</dbReference>
<dbReference type="SUPFAM" id="SSF55073">
    <property type="entry name" value="Nucleotide cyclase"/>
    <property type="match status" value="1"/>
</dbReference>